<dbReference type="PANTHER" id="PTHR15739">
    <property type="entry name" value="ZINC FINGER PROTEIN"/>
    <property type="match status" value="1"/>
</dbReference>
<proteinExistence type="predicted"/>
<protein>
    <submittedName>
        <fullName evidence="3">Methyl-CpG DNA binding,F-box domain,Leucine-rich repeat domain, L domain-like,DNA-binding domain</fullName>
    </submittedName>
</protein>
<evidence type="ECO:0000256" key="1">
    <source>
        <dbReference type="SAM" id="MobiDB-lite"/>
    </source>
</evidence>
<evidence type="ECO:0000313" key="4">
    <source>
        <dbReference type="Proteomes" id="UP000325440"/>
    </source>
</evidence>
<organism evidence="3 4">
    <name type="scientific">Cinara cedri</name>
    <dbReference type="NCBI Taxonomy" id="506608"/>
    <lineage>
        <taxon>Eukaryota</taxon>
        <taxon>Metazoa</taxon>
        <taxon>Ecdysozoa</taxon>
        <taxon>Arthropoda</taxon>
        <taxon>Hexapoda</taxon>
        <taxon>Insecta</taxon>
        <taxon>Pterygota</taxon>
        <taxon>Neoptera</taxon>
        <taxon>Paraneoptera</taxon>
        <taxon>Hemiptera</taxon>
        <taxon>Sternorrhyncha</taxon>
        <taxon>Aphidomorpha</taxon>
        <taxon>Aphidoidea</taxon>
        <taxon>Aphididae</taxon>
        <taxon>Lachninae</taxon>
        <taxon>Cinara</taxon>
    </lineage>
</organism>
<dbReference type="InterPro" id="IPR016177">
    <property type="entry name" value="DNA-bd_dom_sf"/>
</dbReference>
<dbReference type="Pfam" id="PF01429">
    <property type="entry name" value="MBD"/>
    <property type="match status" value="1"/>
</dbReference>
<dbReference type="EMBL" id="CABPRJ010000998">
    <property type="protein sequence ID" value="VVC34525.1"/>
    <property type="molecule type" value="Genomic_DNA"/>
</dbReference>
<dbReference type="SUPFAM" id="SSF52047">
    <property type="entry name" value="RNI-like"/>
    <property type="match status" value="1"/>
</dbReference>
<dbReference type="OrthoDB" id="6629628at2759"/>
<feature type="domain" description="MBD" evidence="2">
    <location>
        <begin position="28"/>
        <end position="108"/>
    </location>
</feature>
<feature type="region of interest" description="Disordered" evidence="1">
    <location>
        <begin position="509"/>
        <end position="545"/>
    </location>
</feature>
<dbReference type="Gene3D" id="3.30.890.10">
    <property type="entry name" value="Methyl-cpg-binding Protein 2, Chain A"/>
    <property type="match status" value="1"/>
</dbReference>
<dbReference type="InterPro" id="IPR052283">
    <property type="entry name" value="GenomicStab_NeuMorph_Reg"/>
</dbReference>
<keyword evidence="3" id="KW-0238">DNA-binding</keyword>
<feature type="compositionally biased region" description="Acidic residues" evidence="1">
    <location>
        <begin position="536"/>
        <end position="545"/>
    </location>
</feature>
<dbReference type="InterPro" id="IPR036047">
    <property type="entry name" value="F-box-like_dom_sf"/>
</dbReference>
<feature type="region of interest" description="Disordered" evidence="1">
    <location>
        <begin position="49"/>
        <end position="69"/>
    </location>
</feature>
<dbReference type="SMART" id="SM00391">
    <property type="entry name" value="MBD"/>
    <property type="match status" value="1"/>
</dbReference>
<evidence type="ECO:0000313" key="3">
    <source>
        <dbReference type="EMBL" id="VVC34525.1"/>
    </source>
</evidence>
<dbReference type="AlphaFoldDB" id="A0A5E4MWR3"/>
<dbReference type="SUPFAM" id="SSF81383">
    <property type="entry name" value="F-box domain"/>
    <property type="match status" value="1"/>
</dbReference>
<dbReference type="InterPro" id="IPR001810">
    <property type="entry name" value="F-box_dom"/>
</dbReference>
<dbReference type="SUPFAM" id="SSF54171">
    <property type="entry name" value="DNA-binding domain"/>
    <property type="match status" value="1"/>
</dbReference>
<keyword evidence="4" id="KW-1185">Reference proteome</keyword>
<dbReference type="InterPro" id="IPR001739">
    <property type="entry name" value="Methyl_CpG_DNA-bd"/>
</dbReference>
<dbReference type="GO" id="GO:0003677">
    <property type="term" value="F:DNA binding"/>
    <property type="evidence" value="ECO:0007669"/>
    <property type="project" value="UniProtKB-KW"/>
</dbReference>
<dbReference type="PROSITE" id="PS50982">
    <property type="entry name" value="MBD"/>
    <property type="match status" value="1"/>
</dbReference>
<evidence type="ECO:0000259" key="2">
    <source>
        <dbReference type="PROSITE" id="PS50982"/>
    </source>
</evidence>
<accession>A0A5E4MWR3</accession>
<dbReference type="Gene3D" id="1.20.1280.50">
    <property type="match status" value="1"/>
</dbReference>
<name>A0A5E4MWR3_9HEMI</name>
<dbReference type="Proteomes" id="UP000325440">
    <property type="component" value="Unassembled WGS sequence"/>
</dbReference>
<sequence length="593" mass="68460">MSTMLGDSVEELNMPNSSSASTSSNHIDNTNLKYKLPFAHGWKRELVYRNPKSDDPTTTSNKTNKKADVYYHSPENKQFRSLVQIKKTRKALKFPLTIDNFSFKKEAIGIDDPLKEIIRNAKSKSTKDDSSFKSGETRKPLHQSVNDFSMVSSPKRPKLDNMDNSINIKQRSSEINKSNMDNSLKYVFPYLGMKDRLTVTKVCPSWRNILADKYVWKYVCLKNVKISDWKTLIDFITEKESILLDIRDIVVPSNIDDYLKFWRYFSSVIINATKLKYLKINGCPIIVIHNVMRSLHQLEILDVHLIQHSHPLKCSYFDIDYVSKMINLTQLRIRNLTGLKLVHSPELTFSCLTKLKTLSLTYSSSIELVPANVCRLMGTISIDLEVLEIGDCECLPDDFPIWSEYAKEYFSAIRSLKKLKNLELVGIAFDQCVKEQLEQCDGITGLLIIPIYYYLGIANTNCDLFHCFEKLSKTLTHIIWGITEEVLDMGDVYIADNIKNQRSLGYIMGKPQTREPKNNVPISRSRKLQPQPEDPGREEEDFYSDEEDDVQILTVSFLQYWLNSIMLKAKCKVIRVPYTDDNEIYLSKQFNDL</sequence>
<gene>
    <name evidence="3" type="ORF">CINCED_3A023852</name>
</gene>
<reference evidence="3 4" key="1">
    <citation type="submission" date="2019-08" db="EMBL/GenBank/DDBJ databases">
        <authorList>
            <person name="Alioto T."/>
            <person name="Alioto T."/>
            <person name="Gomez Garrido J."/>
        </authorList>
    </citation>
    <scope>NUCLEOTIDE SEQUENCE [LARGE SCALE GENOMIC DNA]</scope>
</reference>
<dbReference type="InterPro" id="IPR032675">
    <property type="entry name" value="LRR_dom_sf"/>
</dbReference>
<feature type="region of interest" description="Disordered" evidence="1">
    <location>
        <begin position="1"/>
        <end position="26"/>
    </location>
</feature>
<dbReference type="Pfam" id="PF12937">
    <property type="entry name" value="F-box-like"/>
    <property type="match status" value="1"/>
</dbReference>
<dbReference type="Gene3D" id="3.80.10.10">
    <property type="entry name" value="Ribonuclease Inhibitor"/>
    <property type="match status" value="1"/>
</dbReference>
<dbReference type="PANTHER" id="PTHR15739:SF5">
    <property type="entry name" value="LD23158P"/>
    <property type="match status" value="1"/>
</dbReference>